<keyword evidence="1" id="KW-0805">Transcription regulation</keyword>
<accession>A0A5M6D587</accession>
<dbReference type="AlphaFoldDB" id="A0A5M6D587"/>
<dbReference type="GO" id="GO:0000976">
    <property type="term" value="F:transcription cis-regulatory region binding"/>
    <property type="evidence" value="ECO:0007669"/>
    <property type="project" value="TreeGrafter"/>
</dbReference>
<keyword evidence="6" id="KW-1185">Reference proteome</keyword>
<sequence>MNTARSFRANSHARSLGTHMDIHLFDARMLAPLVLFLEEAGSRSQRFLDRARIPREVVETGGWIGKKQAYDFTYEMVQGLGCQDAVFAAYLKFQMNHLGPIADAMRLCKTVKEALEVGARLGSTAYEGNEYFLTIEGETTWFCYREPTVMSAGQTFINDMTLAVYCQLIRATADTNWRPRQFRSKDSIINRHRGVELFADCQAIAHSDSTGLAFPTEFLSRRLPGPETMSGSTPSHDWEFGPQNSEPVVEKLCRLLASQFSYGKLPTLDVVGSMVDVSPRTLKRQLTAAGTSYTGLLDRLRFDVACEMLAIPQMTIREVSIELGYSGTNNFVRSFRRMTGLTPGEYRRRLIHDMF</sequence>
<keyword evidence="2" id="KW-0238">DNA-binding</keyword>
<evidence type="ECO:0000259" key="4">
    <source>
        <dbReference type="PROSITE" id="PS01124"/>
    </source>
</evidence>
<gene>
    <name evidence="5" type="ORF">FYK55_14115</name>
</gene>
<evidence type="ECO:0000256" key="2">
    <source>
        <dbReference type="ARBA" id="ARBA00023125"/>
    </source>
</evidence>
<dbReference type="InterPro" id="IPR018060">
    <property type="entry name" value="HTH_AraC"/>
</dbReference>
<dbReference type="PANTHER" id="PTHR47894:SF1">
    <property type="entry name" value="HTH-TYPE TRANSCRIPTIONAL REGULATOR VQSM"/>
    <property type="match status" value="1"/>
</dbReference>
<dbReference type="InterPro" id="IPR020449">
    <property type="entry name" value="Tscrpt_reg_AraC-type_HTH"/>
</dbReference>
<reference evidence="5 6" key="1">
    <citation type="submission" date="2019-08" db="EMBL/GenBank/DDBJ databases">
        <authorList>
            <person name="Dhanesh K."/>
            <person name="Kumar G."/>
            <person name="Sasikala C."/>
            <person name="Venkata Ramana C."/>
        </authorList>
    </citation>
    <scope>NUCLEOTIDE SEQUENCE [LARGE SCALE GENOMIC DNA]</scope>
    <source>
        <strain evidence="5 6">JC645</strain>
    </source>
</reference>
<proteinExistence type="predicted"/>
<evidence type="ECO:0000313" key="5">
    <source>
        <dbReference type="EMBL" id="KAA5542664.1"/>
    </source>
</evidence>
<dbReference type="GO" id="GO:0005829">
    <property type="term" value="C:cytosol"/>
    <property type="evidence" value="ECO:0007669"/>
    <property type="project" value="TreeGrafter"/>
</dbReference>
<dbReference type="SMART" id="SM00342">
    <property type="entry name" value="HTH_ARAC"/>
    <property type="match status" value="1"/>
</dbReference>
<dbReference type="PANTHER" id="PTHR47894">
    <property type="entry name" value="HTH-TYPE TRANSCRIPTIONAL REGULATOR GADX"/>
    <property type="match status" value="1"/>
</dbReference>
<dbReference type="SUPFAM" id="SSF46689">
    <property type="entry name" value="Homeodomain-like"/>
    <property type="match status" value="1"/>
</dbReference>
<dbReference type="InterPro" id="IPR032687">
    <property type="entry name" value="AraC-type_N"/>
</dbReference>
<dbReference type="Pfam" id="PF12833">
    <property type="entry name" value="HTH_18"/>
    <property type="match status" value="1"/>
</dbReference>
<dbReference type="Pfam" id="PF12625">
    <property type="entry name" value="Arabinose_bd"/>
    <property type="match status" value="1"/>
</dbReference>
<dbReference type="PROSITE" id="PS01124">
    <property type="entry name" value="HTH_ARAC_FAMILY_2"/>
    <property type="match status" value="1"/>
</dbReference>
<evidence type="ECO:0000256" key="1">
    <source>
        <dbReference type="ARBA" id="ARBA00023015"/>
    </source>
</evidence>
<dbReference type="Gene3D" id="1.10.10.60">
    <property type="entry name" value="Homeodomain-like"/>
    <property type="match status" value="1"/>
</dbReference>
<organism evidence="5 6">
    <name type="scientific">Roseiconus nitratireducens</name>
    <dbReference type="NCBI Taxonomy" id="2605748"/>
    <lineage>
        <taxon>Bacteria</taxon>
        <taxon>Pseudomonadati</taxon>
        <taxon>Planctomycetota</taxon>
        <taxon>Planctomycetia</taxon>
        <taxon>Pirellulales</taxon>
        <taxon>Pirellulaceae</taxon>
        <taxon>Roseiconus</taxon>
    </lineage>
</organism>
<dbReference type="PRINTS" id="PR00032">
    <property type="entry name" value="HTHARAC"/>
</dbReference>
<comment type="caution">
    <text evidence="5">The sequence shown here is derived from an EMBL/GenBank/DDBJ whole genome shotgun (WGS) entry which is preliminary data.</text>
</comment>
<dbReference type="Proteomes" id="UP000324479">
    <property type="component" value="Unassembled WGS sequence"/>
</dbReference>
<keyword evidence="3" id="KW-0804">Transcription</keyword>
<evidence type="ECO:0000313" key="6">
    <source>
        <dbReference type="Proteomes" id="UP000324479"/>
    </source>
</evidence>
<dbReference type="InterPro" id="IPR009057">
    <property type="entry name" value="Homeodomain-like_sf"/>
</dbReference>
<dbReference type="GO" id="GO:0003700">
    <property type="term" value="F:DNA-binding transcription factor activity"/>
    <property type="evidence" value="ECO:0007669"/>
    <property type="project" value="InterPro"/>
</dbReference>
<name>A0A5M6D587_9BACT</name>
<feature type="domain" description="HTH araC/xylS-type" evidence="4">
    <location>
        <begin position="250"/>
        <end position="349"/>
    </location>
</feature>
<protein>
    <submittedName>
        <fullName evidence="5">AraC family transcriptional regulator</fullName>
    </submittedName>
</protein>
<dbReference type="EMBL" id="VWOX01000007">
    <property type="protein sequence ID" value="KAA5542664.1"/>
    <property type="molecule type" value="Genomic_DNA"/>
</dbReference>
<evidence type="ECO:0000256" key="3">
    <source>
        <dbReference type="ARBA" id="ARBA00023163"/>
    </source>
</evidence>